<proteinExistence type="inferred from homology"/>
<dbReference type="OrthoDB" id="4018833at2759"/>
<dbReference type="AlphaFoldDB" id="A0A8J5QU07"/>
<evidence type="ECO:0000256" key="2">
    <source>
        <dbReference type="ARBA" id="ARBA00008036"/>
    </source>
</evidence>
<evidence type="ECO:0000256" key="5">
    <source>
        <dbReference type="ARBA" id="ARBA00025061"/>
    </source>
</evidence>
<keyword evidence="8" id="KW-1185">Reference proteome</keyword>
<organism evidence="7 8">
    <name type="scientific">[Candida] subhashii</name>
    <dbReference type="NCBI Taxonomy" id="561895"/>
    <lineage>
        <taxon>Eukaryota</taxon>
        <taxon>Fungi</taxon>
        <taxon>Dikarya</taxon>
        <taxon>Ascomycota</taxon>
        <taxon>Saccharomycotina</taxon>
        <taxon>Pichiomycetes</taxon>
        <taxon>Debaryomycetaceae</taxon>
        <taxon>Spathaspora</taxon>
    </lineage>
</organism>
<comment type="caution">
    <text evidence="7">The sequence shown here is derived from an EMBL/GenBank/DDBJ whole genome shotgun (WGS) entry which is preliminary data.</text>
</comment>
<evidence type="ECO:0000256" key="4">
    <source>
        <dbReference type="ARBA" id="ARBA00023128"/>
    </source>
</evidence>
<gene>
    <name evidence="7" type="ORF">J8A68_001500</name>
</gene>
<comment type="similarity">
    <text evidence="2 6">Belongs to the GEP5 family.</text>
</comment>
<dbReference type="Pfam" id="PF17053">
    <property type="entry name" value="GEP5"/>
    <property type="match status" value="1"/>
</dbReference>
<protein>
    <recommendedName>
        <fullName evidence="3 6">Genetic interactor of prohibitin 5, mitochondrial</fullName>
    </recommendedName>
</protein>
<evidence type="ECO:0000313" key="7">
    <source>
        <dbReference type="EMBL" id="KAG7664972.1"/>
    </source>
</evidence>
<evidence type="ECO:0000256" key="1">
    <source>
        <dbReference type="ARBA" id="ARBA00004173"/>
    </source>
</evidence>
<name>A0A8J5QU07_9ASCO</name>
<reference evidence="7 8" key="1">
    <citation type="journal article" date="2021" name="DNA Res.">
        <title>Genome analysis of Candida subhashii reveals its hybrid nature and dual mitochondrial genome conformations.</title>
        <authorList>
            <person name="Mixao V."/>
            <person name="Hegedusova E."/>
            <person name="Saus E."/>
            <person name="Pryszcz L.P."/>
            <person name="Cillingova A."/>
            <person name="Nosek J."/>
            <person name="Gabaldon T."/>
        </authorList>
    </citation>
    <scope>NUCLEOTIDE SEQUENCE [LARGE SCALE GENOMIC DNA]</scope>
    <source>
        <strain evidence="7 8">CBS 10753</strain>
    </source>
</reference>
<dbReference type="GeneID" id="73468301"/>
<comment type="subcellular location">
    <subcellularLocation>
        <location evidence="1 6">Mitochondrion</location>
    </subcellularLocation>
</comment>
<comment type="function">
    <text evidence="5 6">Essential for respiratory growth and required for maintenance of mtDNA. Required for cell survival in the absence of prohibitins.</text>
</comment>
<evidence type="ECO:0000256" key="3">
    <source>
        <dbReference type="ARBA" id="ARBA00018341"/>
    </source>
</evidence>
<dbReference type="InterPro" id="IPR031455">
    <property type="entry name" value="Gep5"/>
</dbReference>
<dbReference type="Proteomes" id="UP000694255">
    <property type="component" value="Unassembled WGS sequence"/>
</dbReference>
<evidence type="ECO:0000256" key="6">
    <source>
        <dbReference type="RuleBase" id="RU363007"/>
    </source>
</evidence>
<keyword evidence="4 6" id="KW-0496">Mitochondrion</keyword>
<sequence>MKTLLKDYKSVVKQIRRLPLPSPIIQDTRKFVKKRYRKALRSSSSTANVHTLKILLDDILIEESYTIKIPELLDTIYKGRDNSWIYQFHKIPYIKFKPFWPQIEMINEIGKSGDADADVKQYNNQLKSYINADFSVTEFLGYEGLDSKVKPLELYKHYGIRENPVENIFKRVDQLYKFILNHKDRLEVKPPIFEILYPPTNYGLPIGSHFRDRLVKTRISQVRQILTSCKPMLKKDIIDIAQMVNNQIPINPNYYKYIHRKQLQDQINLDPIITQDLRKPILNIDNDDNFYLILREWLTKQFYLNRKDNKYEFYIENYYDFANLKTE</sequence>
<accession>A0A8J5QU07</accession>
<dbReference type="RefSeq" id="XP_049265204.1">
    <property type="nucleotide sequence ID" value="XM_049405160.1"/>
</dbReference>
<evidence type="ECO:0000313" key="8">
    <source>
        <dbReference type="Proteomes" id="UP000694255"/>
    </source>
</evidence>
<dbReference type="GO" id="GO:0005739">
    <property type="term" value="C:mitochondrion"/>
    <property type="evidence" value="ECO:0007669"/>
    <property type="project" value="UniProtKB-SubCell"/>
</dbReference>
<dbReference type="EMBL" id="JAGSYN010000056">
    <property type="protein sequence ID" value="KAG7664972.1"/>
    <property type="molecule type" value="Genomic_DNA"/>
</dbReference>